<dbReference type="PROSITE" id="PS51483">
    <property type="entry name" value="B5"/>
    <property type="match status" value="1"/>
</dbReference>
<comment type="similarity">
    <text evidence="2 15">Belongs to the phenylalanyl-tRNA synthetase beta subunit family. Type 1 subfamily.</text>
</comment>
<evidence type="ECO:0000256" key="3">
    <source>
        <dbReference type="ARBA" id="ARBA00011209"/>
    </source>
</evidence>
<feature type="domain" description="B5" evidence="19">
    <location>
        <begin position="402"/>
        <end position="479"/>
    </location>
</feature>
<dbReference type="SMART" id="SM00896">
    <property type="entry name" value="FDX-ACB"/>
    <property type="match status" value="1"/>
</dbReference>
<dbReference type="InterPro" id="IPR005121">
    <property type="entry name" value="Fdx_antiC-bd"/>
</dbReference>
<dbReference type="EMBL" id="CP018477">
    <property type="protein sequence ID" value="ASV73529.1"/>
    <property type="molecule type" value="Genomic_DNA"/>
</dbReference>
<dbReference type="Pfam" id="PF03484">
    <property type="entry name" value="B5"/>
    <property type="match status" value="1"/>
</dbReference>
<dbReference type="Pfam" id="PF03483">
    <property type="entry name" value="B3_4"/>
    <property type="match status" value="1"/>
</dbReference>
<keyword evidence="8 15" id="KW-0547">Nucleotide-binding</keyword>
<reference evidence="20 21" key="1">
    <citation type="journal article" name="Front. Microbiol.">
        <title>Sugar Metabolism of the First Thermophilic Planctomycete Thermogutta terrifontis: Comparative Genomic and Transcriptomic Approaches.</title>
        <authorList>
            <person name="Elcheninov A.G."/>
            <person name="Menzel P."/>
            <person name="Gudbergsdottir S.R."/>
            <person name="Slesarev A.I."/>
            <person name="Kadnikov V.V."/>
            <person name="Krogh A."/>
            <person name="Bonch-Osmolovskaya E.A."/>
            <person name="Peng X."/>
            <person name="Kublanov I.V."/>
        </authorList>
    </citation>
    <scope>NUCLEOTIDE SEQUENCE [LARGE SCALE GENOMIC DNA]</scope>
    <source>
        <strain evidence="20 21">R1</strain>
    </source>
</reference>
<evidence type="ECO:0000256" key="15">
    <source>
        <dbReference type="HAMAP-Rule" id="MF_00283"/>
    </source>
</evidence>
<dbReference type="GO" id="GO:0009328">
    <property type="term" value="C:phenylalanine-tRNA ligase complex"/>
    <property type="evidence" value="ECO:0007669"/>
    <property type="project" value="TreeGrafter"/>
</dbReference>
<keyword evidence="7 15" id="KW-0479">Metal-binding</keyword>
<dbReference type="InterPro" id="IPR036690">
    <property type="entry name" value="Fdx_antiC-bd_sf"/>
</dbReference>
<keyword evidence="5 16" id="KW-0820">tRNA-binding</keyword>
<evidence type="ECO:0000256" key="1">
    <source>
        <dbReference type="ARBA" id="ARBA00004496"/>
    </source>
</evidence>
<keyword evidence="21" id="KW-1185">Reference proteome</keyword>
<feature type="binding site" evidence="15">
    <location>
        <position position="463"/>
    </location>
    <ligand>
        <name>Mg(2+)</name>
        <dbReference type="ChEBI" id="CHEBI:18420"/>
        <note>shared with alpha subunit</note>
    </ligand>
</feature>
<dbReference type="InterPro" id="IPR012340">
    <property type="entry name" value="NA-bd_OB-fold"/>
</dbReference>
<keyword evidence="10 15" id="KW-0460">Magnesium</keyword>
<dbReference type="SUPFAM" id="SSF46955">
    <property type="entry name" value="Putative DNA-binding domain"/>
    <property type="match status" value="1"/>
</dbReference>
<evidence type="ECO:0000313" key="21">
    <source>
        <dbReference type="Proteomes" id="UP000215086"/>
    </source>
</evidence>
<evidence type="ECO:0000256" key="14">
    <source>
        <dbReference type="ARBA" id="ARBA00049255"/>
    </source>
</evidence>
<dbReference type="GO" id="GO:0005524">
    <property type="term" value="F:ATP binding"/>
    <property type="evidence" value="ECO:0007669"/>
    <property type="project" value="UniProtKB-UniRule"/>
</dbReference>
<dbReference type="Gene3D" id="3.30.56.10">
    <property type="match status" value="2"/>
</dbReference>
<comment type="subcellular location">
    <subcellularLocation>
        <location evidence="1 15">Cytoplasm</location>
    </subcellularLocation>
</comment>
<dbReference type="Proteomes" id="UP000215086">
    <property type="component" value="Chromosome"/>
</dbReference>
<dbReference type="InterPro" id="IPR045864">
    <property type="entry name" value="aa-tRNA-synth_II/BPL/LPL"/>
</dbReference>
<dbReference type="PANTHER" id="PTHR10947:SF0">
    <property type="entry name" value="PHENYLALANINE--TRNA LIGASE BETA SUBUNIT"/>
    <property type="match status" value="1"/>
</dbReference>
<evidence type="ECO:0000256" key="7">
    <source>
        <dbReference type="ARBA" id="ARBA00022723"/>
    </source>
</evidence>
<dbReference type="CDD" id="cd02796">
    <property type="entry name" value="tRNA_bind_bactPheRS"/>
    <property type="match status" value="1"/>
</dbReference>
<dbReference type="NCBIfam" id="TIGR00472">
    <property type="entry name" value="pheT_bact"/>
    <property type="match status" value="1"/>
</dbReference>
<gene>
    <name evidence="15" type="primary">pheT</name>
    <name evidence="20" type="ORF">THTE_0927</name>
</gene>
<dbReference type="HAMAP" id="MF_00283">
    <property type="entry name" value="Phe_tRNA_synth_beta1"/>
    <property type="match status" value="1"/>
</dbReference>
<dbReference type="SMART" id="SM00873">
    <property type="entry name" value="B3_4"/>
    <property type="match status" value="1"/>
</dbReference>
<protein>
    <recommendedName>
        <fullName evidence="15">Phenylalanine--tRNA ligase beta subunit</fullName>
        <ecNumber evidence="15">6.1.1.20</ecNumber>
    </recommendedName>
    <alternativeName>
        <fullName evidence="15">Phenylalanyl-tRNA synthetase beta subunit</fullName>
        <shortName evidence="15">PheRS</shortName>
    </alternativeName>
</protein>
<dbReference type="InterPro" id="IPR005146">
    <property type="entry name" value="B3/B4_tRNA-bd"/>
</dbReference>
<keyword evidence="4 15" id="KW-0963">Cytoplasm</keyword>
<evidence type="ECO:0000313" key="20">
    <source>
        <dbReference type="EMBL" id="ASV73529.1"/>
    </source>
</evidence>
<dbReference type="SUPFAM" id="SSF54991">
    <property type="entry name" value="Anticodon-binding domain of PheRS"/>
    <property type="match status" value="1"/>
</dbReference>
<comment type="subunit">
    <text evidence="3 15">Tetramer of two alpha and two beta subunits.</text>
</comment>
<dbReference type="Gene3D" id="3.30.70.380">
    <property type="entry name" value="Ferrodoxin-fold anticodon-binding domain"/>
    <property type="match status" value="1"/>
</dbReference>
<feature type="binding site" evidence="15">
    <location>
        <position position="457"/>
    </location>
    <ligand>
        <name>Mg(2+)</name>
        <dbReference type="ChEBI" id="CHEBI:18420"/>
        <note>shared with alpha subunit</note>
    </ligand>
</feature>
<name>A0A286RC41_9BACT</name>
<evidence type="ECO:0000259" key="17">
    <source>
        <dbReference type="PROSITE" id="PS50886"/>
    </source>
</evidence>
<keyword evidence="11 16" id="KW-0694">RNA-binding</keyword>
<dbReference type="OrthoDB" id="9805455at2"/>
<dbReference type="Pfam" id="PF03147">
    <property type="entry name" value="FDX-ACB"/>
    <property type="match status" value="1"/>
</dbReference>
<dbReference type="SUPFAM" id="SSF56037">
    <property type="entry name" value="PheT/TilS domain"/>
    <property type="match status" value="1"/>
</dbReference>
<feature type="domain" description="FDX-ACB" evidence="18">
    <location>
        <begin position="702"/>
        <end position="794"/>
    </location>
</feature>
<evidence type="ECO:0000256" key="4">
    <source>
        <dbReference type="ARBA" id="ARBA00022490"/>
    </source>
</evidence>
<evidence type="ECO:0000259" key="18">
    <source>
        <dbReference type="PROSITE" id="PS51447"/>
    </source>
</evidence>
<dbReference type="PROSITE" id="PS51447">
    <property type="entry name" value="FDX_ACB"/>
    <property type="match status" value="1"/>
</dbReference>
<dbReference type="SUPFAM" id="SSF55681">
    <property type="entry name" value="Class II aaRS and biotin synthetases"/>
    <property type="match status" value="1"/>
</dbReference>
<dbReference type="PROSITE" id="PS50886">
    <property type="entry name" value="TRBD"/>
    <property type="match status" value="1"/>
</dbReference>
<evidence type="ECO:0000256" key="16">
    <source>
        <dbReference type="PROSITE-ProRule" id="PRU00209"/>
    </source>
</evidence>
<dbReference type="InterPro" id="IPR033714">
    <property type="entry name" value="tRNA_bind_bactPheRS"/>
</dbReference>
<dbReference type="Pfam" id="PF01588">
    <property type="entry name" value="tRNA_bind"/>
    <property type="match status" value="1"/>
</dbReference>
<comment type="catalytic activity">
    <reaction evidence="14 15">
        <text>tRNA(Phe) + L-phenylalanine + ATP = L-phenylalanyl-tRNA(Phe) + AMP + diphosphate + H(+)</text>
        <dbReference type="Rhea" id="RHEA:19413"/>
        <dbReference type="Rhea" id="RHEA-COMP:9668"/>
        <dbReference type="Rhea" id="RHEA-COMP:9699"/>
        <dbReference type="ChEBI" id="CHEBI:15378"/>
        <dbReference type="ChEBI" id="CHEBI:30616"/>
        <dbReference type="ChEBI" id="CHEBI:33019"/>
        <dbReference type="ChEBI" id="CHEBI:58095"/>
        <dbReference type="ChEBI" id="CHEBI:78442"/>
        <dbReference type="ChEBI" id="CHEBI:78531"/>
        <dbReference type="ChEBI" id="CHEBI:456215"/>
        <dbReference type="EC" id="6.1.1.20"/>
    </reaction>
</comment>
<dbReference type="GO" id="GO:0004826">
    <property type="term" value="F:phenylalanine-tRNA ligase activity"/>
    <property type="evidence" value="ECO:0007669"/>
    <property type="project" value="UniProtKB-UniRule"/>
</dbReference>
<dbReference type="InterPro" id="IPR045060">
    <property type="entry name" value="Phe-tRNA-ligase_IIc_bsu"/>
</dbReference>
<evidence type="ECO:0000256" key="2">
    <source>
        <dbReference type="ARBA" id="ARBA00008653"/>
    </source>
</evidence>
<evidence type="ECO:0000256" key="13">
    <source>
        <dbReference type="ARBA" id="ARBA00023146"/>
    </source>
</evidence>
<organism evidence="20 21">
    <name type="scientific">Thermogutta terrifontis</name>
    <dbReference type="NCBI Taxonomy" id="1331910"/>
    <lineage>
        <taxon>Bacteria</taxon>
        <taxon>Pseudomonadati</taxon>
        <taxon>Planctomycetota</taxon>
        <taxon>Planctomycetia</taxon>
        <taxon>Pirellulales</taxon>
        <taxon>Thermoguttaceae</taxon>
        <taxon>Thermogutta</taxon>
    </lineage>
</organism>
<dbReference type="Gene3D" id="3.50.40.10">
    <property type="entry name" value="Phenylalanyl-trna Synthetase, Chain B, domain 3"/>
    <property type="match status" value="1"/>
</dbReference>
<sequence length="794" mass="88997">MKISLDWISDFVDIGDIPAEKLADRLTMCTAEVEDVQEIKRYVDGVLIGEVVSCTELPETRGLKLVQVQCGDRRYQTVCGAPNVRTGMKAPFAPEGTRLAGGVVISLEEIYRFRSEGVLCSPAELGMSRWHEGLLECPDHLPSGTPLSQWIPPKDVLIEIDNKSLTHRPDLWGHYGFAREIAAIFRRPLRPLPVVDLSRYDDLPAYPLTIDDLENCPCYACLELKIRAAVPSPLVIQRRLHALGQRTFNLMVDLTNYIMWELGQPTHAFDGDKVHAIRVAPLGRPGTFVTLDGQERQLLPDDLLIWNEKEPVALAGIMGGLESEVTASTTKVLLESANFKASRIRRTSVRLDLRTEAAQRFEKGQPPVNVKVGTARLLKCLEESGEPFEVTSRFTVAGDLKEHPRPLAIPWQTVDTMAGQTIPREEAVRILEDLGFVAKSEGDILQVGLPPHRSEKDLSIPADVVEEILRIYGYDRIVPRLPEGPMAALPVNESLRKEHKARKILAGAHQFIEVQNYIWMDDVWLNEIGFAPAETLTLKNPPSATCRRLRTMLMPNLLALVRPNRSHRDAFRIFEIGRVFFPDSPGGCRERTHLAGISFRQGARGDLEEHYRSIRGALEDLSAGLSEAPWRFVPGRESPLPWQVPGYWCEIRAGESTLGSVGVLDPVLARTVALEGQVVWFEIDLDAVVGPVYPAVRYKALPIYPRSWQDFSLLWDMTRGFDSLETVLDGFTHPLVSEREFLYVYKGKGLPPGQASYTFRYWLAAPDHTLSGEEIEGFRQAFLAFLQQAGISLR</sequence>
<dbReference type="InterPro" id="IPR041616">
    <property type="entry name" value="PheRS_beta_core"/>
</dbReference>
<dbReference type="InterPro" id="IPR004532">
    <property type="entry name" value="Phe-tRNA-ligase_IIc_bsu_bact"/>
</dbReference>
<dbReference type="SMART" id="SM00874">
    <property type="entry name" value="B5"/>
    <property type="match status" value="1"/>
</dbReference>
<dbReference type="GO" id="GO:0000287">
    <property type="term" value="F:magnesium ion binding"/>
    <property type="evidence" value="ECO:0007669"/>
    <property type="project" value="UniProtKB-UniRule"/>
</dbReference>
<evidence type="ECO:0000256" key="8">
    <source>
        <dbReference type="ARBA" id="ARBA00022741"/>
    </source>
</evidence>
<feature type="binding site" evidence="15">
    <location>
        <position position="467"/>
    </location>
    <ligand>
        <name>Mg(2+)</name>
        <dbReference type="ChEBI" id="CHEBI:18420"/>
        <note>shared with alpha subunit</note>
    </ligand>
</feature>
<dbReference type="InterPro" id="IPR002547">
    <property type="entry name" value="tRNA-bd_dom"/>
</dbReference>
<evidence type="ECO:0000256" key="11">
    <source>
        <dbReference type="ARBA" id="ARBA00022884"/>
    </source>
</evidence>
<dbReference type="SUPFAM" id="SSF50249">
    <property type="entry name" value="Nucleic acid-binding proteins"/>
    <property type="match status" value="1"/>
</dbReference>
<proteinExistence type="inferred from homology"/>
<dbReference type="InterPro" id="IPR009061">
    <property type="entry name" value="DNA-bd_dom_put_sf"/>
</dbReference>
<dbReference type="Gene3D" id="3.30.930.10">
    <property type="entry name" value="Bira Bifunctional Protein, Domain 2"/>
    <property type="match status" value="1"/>
</dbReference>
<dbReference type="InterPro" id="IPR020825">
    <property type="entry name" value="Phe-tRNA_synthase-like_B3/B4"/>
</dbReference>
<dbReference type="GO" id="GO:0000049">
    <property type="term" value="F:tRNA binding"/>
    <property type="evidence" value="ECO:0007669"/>
    <property type="project" value="UniProtKB-UniRule"/>
</dbReference>
<dbReference type="GO" id="GO:0006432">
    <property type="term" value="P:phenylalanyl-tRNA aminoacylation"/>
    <property type="evidence" value="ECO:0007669"/>
    <property type="project" value="UniProtKB-UniRule"/>
</dbReference>
<evidence type="ECO:0000256" key="9">
    <source>
        <dbReference type="ARBA" id="ARBA00022840"/>
    </source>
</evidence>
<dbReference type="EC" id="6.1.1.20" evidence="15"/>
<dbReference type="KEGG" id="ttf:THTE_0927"/>
<evidence type="ECO:0000259" key="19">
    <source>
        <dbReference type="PROSITE" id="PS51483"/>
    </source>
</evidence>
<dbReference type="Gene3D" id="2.40.50.140">
    <property type="entry name" value="Nucleic acid-binding proteins"/>
    <property type="match status" value="1"/>
</dbReference>
<dbReference type="AlphaFoldDB" id="A0A286RC41"/>
<keyword evidence="9 15" id="KW-0067">ATP-binding</keyword>
<evidence type="ECO:0000256" key="5">
    <source>
        <dbReference type="ARBA" id="ARBA00022555"/>
    </source>
</evidence>
<accession>A0A286RC41</accession>
<comment type="cofactor">
    <cofactor evidence="15">
        <name>Mg(2+)</name>
        <dbReference type="ChEBI" id="CHEBI:18420"/>
    </cofactor>
    <text evidence="15">Binds 2 magnesium ions per tetramer.</text>
</comment>
<dbReference type="InterPro" id="IPR005147">
    <property type="entry name" value="tRNA_synthase_B5-dom"/>
</dbReference>
<keyword evidence="12 15" id="KW-0648">Protein biosynthesis</keyword>
<dbReference type="RefSeq" id="WP_095414098.1">
    <property type="nucleotide sequence ID" value="NZ_CP018477.1"/>
</dbReference>
<dbReference type="PANTHER" id="PTHR10947">
    <property type="entry name" value="PHENYLALANYL-TRNA SYNTHETASE BETA CHAIN AND LEUCINE-RICH REPEAT-CONTAINING PROTEIN 47"/>
    <property type="match status" value="1"/>
</dbReference>
<evidence type="ECO:0000256" key="12">
    <source>
        <dbReference type="ARBA" id="ARBA00022917"/>
    </source>
</evidence>
<evidence type="ECO:0000256" key="10">
    <source>
        <dbReference type="ARBA" id="ARBA00022842"/>
    </source>
</evidence>
<dbReference type="Pfam" id="PF17759">
    <property type="entry name" value="tRNA_synthFbeta"/>
    <property type="match status" value="1"/>
</dbReference>
<evidence type="ECO:0000256" key="6">
    <source>
        <dbReference type="ARBA" id="ARBA00022598"/>
    </source>
</evidence>
<keyword evidence="6 15" id="KW-0436">Ligase</keyword>
<keyword evidence="13 15" id="KW-0030">Aminoacyl-tRNA synthetase</keyword>
<feature type="binding site" evidence="15">
    <location>
        <position position="466"/>
    </location>
    <ligand>
        <name>Mg(2+)</name>
        <dbReference type="ChEBI" id="CHEBI:18420"/>
        <note>shared with alpha subunit</note>
    </ligand>
</feature>
<feature type="domain" description="TRNA-binding" evidence="17">
    <location>
        <begin position="40"/>
        <end position="148"/>
    </location>
</feature>